<dbReference type="SUPFAM" id="SSF52540">
    <property type="entry name" value="P-loop containing nucleoside triphosphate hydrolases"/>
    <property type="match status" value="1"/>
</dbReference>
<dbReference type="RefSeq" id="YP_009841099.1">
    <property type="nucleotide sequence ID" value="NC_048729.1"/>
</dbReference>
<evidence type="ECO:0000313" key="1">
    <source>
        <dbReference type="EMBL" id="AXQ64981.1"/>
    </source>
</evidence>
<name>A0A385DZR8_9CAUD</name>
<dbReference type="InterPro" id="IPR027417">
    <property type="entry name" value="P-loop_NTPase"/>
</dbReference>
<protein>
    <submittedName>
        <fullName evidence="1">RecA-like DNA recombinase</fullName>
    </submittedName>
</protein>
<dbReference type="KEGG" id="vg:55611319"/>
<dbReference type="GeneID" id="55611319"/>
<reference evidence="2" key="1">
    <citation type="submission" date="2018-07" db="EMBL/GenBank/DDBJ databases">
        <authorList>
            <person name="Blumer L.S."/>
            <person name="Peister A."/>
            <person name="Ashby L.E."/>
            <person name="Bailey J.T."/>
            <person name="Douglas N.T.IV."/>
            <person name="Edwards J.M."/>
            <person name="Farrar A.M."/>
            <person name="Ford C."/>
            <person name="Frazier A.Jr."/>
            <person name="Freeman K.M."/>
            <person name="Hawkins D.A."/>
            <person name="Hoover D."/>
            <person name="Jones M.S."/>
            <person name="Magruder T.J."/>
            <person name="Phipps S.A."/>
            <person name="Ridley T.A."/>
            <person name="Scott S.M."/>
            <person name="Singleton G.II."/>
            <person name="Smith C.P."/>
            <person name="White Q.C."/>
            <person name="Wright J.K."/>
            <person name="Garlena R.A."/>
            <person name="Russell D.A."/>
            <person name="Pope W.H."/>
            <person name="Jacobs-Sera D."/>
            <person name="Hatfull G.F."/>
        </authorList>
    </citation>
    <scope>NUCLEOTIDE SEQUENCE [LARGE SCALE GENOMIC DNA]</scope>
</reference>
<organism evidence="1 2">
    <name type="scientific">Mycobacterium phage Renaud18</name>
    <dbReference type="NCBI Taxonomy" id="2301701"/>
    <lineage>
        <taxon>Viruses</taxon>
        <taxon>Duplodnaviria</taxon>
        <taxon>Heunggongvirae</taxon>
        <taxon>Uroviricota</taxon>
        <taxon>Caudoviricetes</taxon>
        <taxon>Gracegardnervirinae</taxon>
        <taxon>Thetabobvirus</taxon>
        <taxon>Thetabobvirus renaud18</taxon>
        <taxon>Mycobacterium virus Renaud18</taxon>
    </lineage>
</organism>
<dbReference type="EMBL" id="MH651187">
    <property type="protein sequence ID" value="AXQ64981.1"/>
    <property type="molecule type" value="Genomic_DNA"/>
</dbReference>
<accession>A0A385DZR8</accession>
<gene>
    <name evidence="1" type="primary">74</name>
    <name evidence="1" type="ORF">SEA_RENAUD18_74</name>
</gene>
<evidence type="ECO:0000313" key="2">
    <source>
        <dbReference type="Proteomes" id="UP000262077"/>
    </source>
</evidence>
<proteinExistence type="predicted"/>
<dbReference type="Proteomes" id="UP000262077">
    <property type="component" value="Segment"/>
</dbReference>
<keyword evidence="2" id="KW-1185">Reference proteome</keyword>
<sequence length="323" mass="35683">MSLKTRKPTGVPNWPMVLIEGPDSVGKSYQAAQFTGCNKTGQAYWLDVGEGAADEYINVPGADYLILDHDGSWQDILQQVREAATAAEGSDKPAVLVVDSMSNIWDMLKSWVNNRARNSKNGKRILAADPDAEIKPAPNLWNDANDRHHQFMNLLTRFPGIVILTAKGKETMAVDAEGRPVQGAKDYSVEANKNLPFRVNAHVRLSRDDPPMVVSFRSATNGLRPGVDRPQRYPDFTLEALIFDVMGLEKAQTRDVTELVTDEKHLADAARAELGEFLRANGIGYKAVAERFHESQGETLEDTRDPSAIRSLLQALRDEKAAS</sequence>
<dbReference type="Pfam" id="PF13479">
    <property type="entry name" value="AAA_24"/>
    <property type="match status" value="1"/>
</dbReference>